<proteinExistence type="predicted"/>
<name>A0A0G8EP68_BACCE</name>
<dbReference type="InterPro" id="IPR027994">
    <property type="entry name" value="WxL_dom"/>
</dbReference>
<reference evidence="3 4" key="1">
    <citation type="submission" date="2015-04" db="EMBL/GenBank/DDBJ databases">
        <title>Draft Genome Sequences of Eight Spore-Forming Food Isolates of Bacillus cereus Genome sequencing.</title>
        <authorList>
            <person name="Krawcyk A.O."/>
            <person name="de Jong A."/>
            <person name="Eijlander R.T."/>
            <person name="Berendsen E.M."/>
            <person name="Holsappel S."/>
            <person name="Wells-Bennik M."/>
            <person name="Kuipers O.P."/>
        </authorList>
    </citation>
    <scope>NUCLEOTIDE SEQUENCE [LARGE SCALE GENOMIC DNA]</scope>
    <source>
        <strain evidence="3 4">B4077</strain>
    </source>
</reference>
<feature type="domain" description="WxL" evidence="2">
    <location>
        <begin position="57"/>
        <end position="202"/>
    </location>
</feature>
<protein>
    <recommendedName>
        <fullName evidence="2">WxL domain-containing protein</fullName>
    </recommendedName>
</protein>
<evidence type="ECO:0000256" key="1">
    <source>
        <dbReference type="SAM" id="SignalP"/>
    </source>
</evidence>
<evidence type="ECO:0000313" key="4">
    <source>
        <dbReference type="Proteomes" id="UP000035214"/>
    </source>
</evidence>
<dbReference type="PATRIC" id="fig|1396.428.peg.6287"/>
<keyword evidence="1" id="KW-0732">Signal</keyword>
<dbReference type="EMBL" id="LCYI01000046">
    <property type="protein sequence ID" value="KLA26039.1"/>
    <property type="molecule type" value="Genomic_DNA"/>
</dbReference>
<sequence>MMKFCKVMIPTLATIALGISVMGTPASAATTAETKLNQSITGGEHNIAVTPISNFNAVTLSGEMQVTNANPGVLTVTDATGSGNGWRINVKADQFKVSGDAKSNRTLPKGSLVLNSIGAAITKVGGTSSPNPEFKAANFIVDTDNQVTVLSAKKDEGMGKYNVSFNDKSLALTLNPHSTYVENKAGATSYESKLTYSIVTGP</sequence>
<feature type="signal peptide" evidence="1">
    <location>
        <begin position="1"/>
        <end position="28"/>
    </location>
</feature>
<organism evidence="3 4">
    <name type="scientific">Bacillus cereus</name>
    <dbReference type="NCBI Taxonomy" id="1396"/>
    <lineage>
        <taxon>Bacteria</taxon>
        <taxon>Bacillati</taxon>
        <taxon>Bacillota</taxon>
        <taxon>Bacilli</taxon>
        <taxon>Bacillales</taxon>
        <taxon>Bacillaceae</taxon>
        <taxon>Bacillus</taxon>
        <taxon>Bacillus cereus group</taxon>
    </lineage>
</organism>
<dbReference type="Proteomes" id="UP000035214">
    <property type="component" value="Unassembled WGS sequence"/>
</dbReference>
<evidence type="ECO:0000259" key="2">
    <source>
        <dbReference type="Pfam" id="PF13731"/>
    </source>
</evidence>
<comment type="caution">
    <text evidence="3">The sequence shown here is derived from an EMBL/GenBank/DDBJ whole genome shotgun (WGS) entry which is preliminary data.</text>
</comment>
<feature type="chain" id="PRO_5005197548" description="WxL domain-containing protein" evidence="1">
    <location>
        <begin position="29"/>
        <end position="202"/>
    </location>
</feature>
<gene>
    <name evidence="3" type="ORF">B4077_6106</name>
</gene>
<evidence type="ECO:0000313" key="3">
    <source>
        <dbReference type="EMBL" id="KLA26039.1"/>
    </source>
</evidence>
<dbReference type="Pfam" id="PF13731">
    <property type="entry name" value="WxL"/>
    <property type="match status" value="1"/>
</dbReference>
<dbReference type="AlphaFoldDB" id="A0A0G8EP68"/>
<accession>A0A0G8EP68</accession>